<protein>
    <recommendedName>
        <fullName evidence="2">SHOCT domain-containing protein</fullName>
    </recommendedName>
</protein>
<name>A0ABQ5MZM1_9MICC</name>
<proteinExistence type="predicted"/>
<evidence type="ECO:0000313" key="4">
    <source>
        <dbReference type="Proteomes" id="UP001209654"/>
    </source>
</evidence>
<evidence type="ECO:0000256" key="1">
    <source>
        <dbReference type="SAM" id="MobiDB-lite"/>
    </source>
</evidence>
<dbReference type="Proteomes" id="UP001209654">
    <property type="component" value="Unassembled WGS sequence"/>
</dbReference>
<dbReference type="Pfam" id="PF09851">
    <property type="entry name" value="SHOCT"/>
    <property type="match status" value="1"/>
</dbReference>
<organism evidence="3 4">
    <name type="scientific">Arthrobacter mangrovi</name>
    <dbReference type="NCBI Taxonomy" id="2966350"/>
    <lineage>
        <taxon>Bacteria</taxon>
        <taxon>Bacillati</taxon>
        <taxon>Actinomycetota</taxon>
        <taxon>Actinomycetes</taxon>
        <taxon>Micrococcales</taxon>
        <taxon>Micrococcaceae</taxon>
        <taxon>Arthrobacter</taxon>
    </lineage>
</organism>
<sequence length="101" mass="10356">MPSARSRRPGLLGSVSRTAVVSGTVGATSNTAERRARARWDQEASDAGTVAPDMPAAEVPAAEVPAAGGQLADQLARLAELRISGVLTDDEFAAAKARLLT</sequence>
<accession>A0ABQ5MZM1</accession>
<feature type="compositionally biased region" description="Basic and acidic residues" evidence="1">
    <location>
        <begin position="32"/>
        <end position="42"/>
    </location>
</feature>
<feature type="domain" description="SHOCT" evidence="2">
    <location>
        <begin position="73"/>
        <end position="100"/>
    </location>
</feature>
<comment type="caution">
    <text evidence="3">The sequence shown here is derived from an EMBL/GenBank/DDBJ whole genome shotgun (WGS) entry which is preliminary data.</text>
</comment>
<keyword evidence="4" id="KW-1185">Reference proteome</keyword>
<dbReference type="EMBL" id="BRVS01000034">
    <property type="protein sequence ID" value="GLB69440.1"/>
    <property type="molecule type" value="Genomic_DNA"/>
</dbReference>
<reference evidence="3 4" key="1">
    <citation type="journal article" date="2023" name="Int. J. Syst. Evol. Microbiol.">
        <title>Arthrobacter mangrovi sp. nov., an actinobacterium isolated from the rhizosphere of a mangrove.</title>
        <authorList>
            <person name="Hamada M."/>
            <person name="Saitou S."/>
            <person name="Enomoto N."/>
            <person name="Nanri K."/>
            <person name="Hidaka K."/>
            <person name="Miura T."/>
            <person name="Tamura T."/>
        </authorList>
    </citation>
    <scope>NUCLEOTIDE SEQUENCE [LARGE SCALE GENOMIC DNA]</scope>
    <source>
        <strain evidence="3 4">NBRC 112813</strain>
    </source>
</reference>
<dbReference type="RefSeq" id="WP_264797534.1">
    <property type="nucleotide sequence ID" value="NZ_BRVS01000034.1"/>
</dbReference>
<evidence type="ECO:0000313" key="3">
    <source>
        <dbReference type="EMBL" id="GLB69440.1"/>
    </source>
</evidence>
<feature type="region of interest" description="Disordered" evidence="1">
    <location>
        <begin position="23"/>
        <end position="52"/>
    </location>
</feature>
<evidence type="ECO:0000259" key="2">
    <source>
        <dbReference type="Pfam" id="PF09851"/>
    </source>
</evidence>
<gene>
    <name evidence="3" type="ORF">AHIS1636_38850</name>
</gene>
<dbReference type="InterPro" id="IPR018649">
    <property type="entry name" value="SHOCT"/>
</dbReference>